<feature type="signal peptide" evidence="1">
    <location>
        <begin position="1"/>
        <end position="23"/>
    </location>
</feature>
<gene>
    <name evidence="2" type="ORF">GRI58_08745</name>
</gene>
<keyword evidence="1" id="KW-0732">Signal</keyword>
<dbReference type="OrthoDB" id="7409988at2"/>
<dbReference type="EMBL" id="WTYA01000006">
    <property type="protein sequence ID" value="MXP28909.1"/>
    <property type="molecule type" value="Genomic_DNA"/>
</dbReference>
<keyword evidence="3" id="KW-1185">Reference proteome</keyword>
<organism evidence="2 3">
    <name type="scientific">Qipengyuania algicida</name>
    <dbReference type="NCBI Taxonomy" id="1836209"/>
    <lineage>
        <taxon>Bacteria</taxon>
        <taxon>Pseudomonadati</taxon>
        <taxon>Pseudomonadota</taxon>
        <taxon>Alphaproteobacteria</taxon>
        <taxon>Sphingomonadales</taxon>
        <taxon>Erythrobacteraceae</taxon>
        <taxon>Qipengyuania</taxon>
    </lineage>
</organism>
<dbReference type="Proteomes" id="UP000439780">
    <property type="component" value="Unassembled WGS sequence"/>
</dbReference>
<accession>A0A845AHJ7</accession>
<evidence type="ECO:0000256" key="1">
    <source>
        <dbReference type="SAM" id="SignalP"/>
    </source>
</evidence>
<reference evidence="2 3" key="1">
    <citation type="submission" date="2019-12" db="EMBL/GenBank/DDBJ databases">
        <title>Genomic-based taxomic classification of the family Erythrobacteraceae.</title>
        <authorList>
            <person name="Xu L."/>
        </authorList>
    </citation>
    <scope>NUCLEOTIDE SEQUENCE [LARGE SCALE GENOMIC DNA]</scope>
    <source>
        <strain evidence="2 3">KEMB 9005-328</strain>
    </source>
</reference>
<dbReference type="RefSeq" id="WP_160753217.1">
    <property type="nucleotide sequence ID" value="NZ_WTYA01000006.1"/>
</dbReference>
<evidence type="ECO:0000313" key="2">
    <source>
        <dbReference type="EMBL" id="MXP28909.1"/>
    </source>
</evidence>
<dbReference type="AlphaFoldDB" id="A0A845AHJ7"/>
<feature type="chain" id="PRO_5032991934" evidence="1">
    <location>
        <begin position="24"/>
        <end position="196"/>
    </location>
</feature>
<comment type="caution">
    <text evidence="2">The sequence shown here is derived from an EMBL/GenBank/DDBJ whole genome shotgun (WGS) entry which is preliminary data.</text>
</comment>
<name>A0A845AHJ7_9SPHN</name>
<proteinExistence type="predicted"/>
<evidence type="ECO:0000313" key="3">
    <source>
        <dbReference type="Proteomes" id="UP000439780"/>
    </source>
</evidence>
<protein>
    <submittedName>
        <fullName evidence="2">DUF2059 domain-containing protein</fullName>
    </submittedName>
</protein>
<sequence length="196" mass="21708">MFRKTMLAALIATAAPVAAHAQAAPATANQSAKMQEASAIIAIMFPPAERDQKMHDMLTNITTQMKNSMGQLESVGDPGLKAIIDRFVDNVPDKLMPTVQKYFPSMLEAQAEAYTHEFSLEELKQIHAFAMTPAGKHYFSKMTDLLKDPAVAKANERYFAALQGLQQQEAMELRKEIMAYLKAHPDVAKKLEAGRK</sequence>